<organism evidence="3 4">
    <name type="scientific">Runella defluvii</name>
    <dbReference type="NCBI Taxonomy" id="370973"/>
    <lineage>
        <taxon>Bacteria</taxon>
        <taxon>Pseudomonadati</taxon>
        <taxon>Bacteroidota</taxon>
        <taxon>Cytophagia</taxon>
        <taxon>Cytophagales</taxon>
        <taxon>Spirosomataceae</taxon>
        <taxon>Runella</taxon>
    </lineage>
</organism>
<dbReference type="Proteomes" id="UP000541352">
    <property type="component" value="Unassembled WGS sequence"/>
</dbReference>
<evidence type="ECO:0000313" key="3">
    <source>
        <dbReference type="EMBL" id="MBB3838667.1"/>
    </source>
</evidence>
<dbReference type="InterPro" id="IPR007730">
    <property type="entry name" value="SPOR-like_dom"/>
</dbReference>
<keyword evidence="1" id="KW-0732">Signal</keyword>
<accession>A0A7W6EQP8</accession>
<dbReference type="EMBL" id="JACIBY010000005">
    <property type="protein sequence ID" value="MBB3838667.1"/>
    <property type="molecule type" value="Genomic_DNA"/>
</dbReference>
<keyword evidence="4" id="KW-1185">Reference proteome</keyword>
<dbReference type="Pfam" id="PF05036">
    <property type="entry name" value="SPOR"/>
    <property type="match status" value="1"/>
</dbReference>
<evidence type="ECO:0000313" key="4">
    <source>
        <dbReference type="Proteomes" id="UP000541352"/>
    </source>
</evidence>
<name>A0A7W6EQP8_9BACT</name>
<evidence type="ECO:0000259" key="2">
    <source>
        <dbReference type="Pfam" id="PF05036"/>
    </source>
</evidence>
<gene>
    <name evidence="3" type="ORF">FHS57_002673</name>
</gene>
<feature type="domain" description="SPOR" evidence="2">
    <location>
        <begin position="100"/>
        <end position="169"/>
    </location>
</feature>
<proteinExistence type="predicted"/>
<dbReference type="AlphaFoldDB" id="A0A7W6EQP8"/>
<dbReference type="PROSITE" id="PS51257">
    <property type="entry name" value="PROKAR_LIPOPROTEIN"/>
    <property type="match status" value="1"/>
</dbReference>
<protein>
    <recommendedName>
        <fullName evidence="2">SPOR domain-containing protein</fullName>
    </recommendedName>
</protein>
<dbReference type="GO" id="GO:0042834">
    <property type="term" value="F:peptidoglycan binding"/>
    <property type="evidence" value="ECO:0007669"/>
    <property type="project" value="InterPro"/>
</dbReference>
<feature type="signal peptide" evidence="1">
    <location>
        <begin position="1"/>
        <end position="22"/>
    </location>
</feature>
<comment type="caution">
    <text evidence="3">The sequence shown here is derived from an EMBL/GenBank/DDBJ whole genome shotgun (WGS) entry which is preliminary data.</text>
</comment>
<dbReference type="SUPFAM" id="SSF110997">
    <property type="entry name" value="Sporulation related repeat"/>
    <property type="match status" value="1"/>
</dbReference>
<reference evidence="3 4" key="1">
    <citation type="submission" date="2020-08" db="EMBL/GenBank/DDBJ databases">
        <title>Genomic Encyclopedia of Type Strains, Phase IV (KMG-IV): sequencing the most valuable type-strain genomes for metagenomic binning, comparative biology and taxonomic classification.</title>
        <authorList>
            <person name="Goeker M."/>
        </authorList>
    </citation>
    <scope>NUCLEOTIDE SEQUENCE [LARGE SCALE GENOMIC DNA]</scope>
    <source>
        <strain evidence="3 4">DSM 17976</strain>
    </source>
</reference>
<dbReference type="Gene3D" id="3.30.70.1070">
    <property type="entry name" value="Sporulation related repeat"/>
    <property type="match status" value="1"/>
</dbReference>
<dbReference type="InterPro" id="IPR036680">
    <property type="entry name" value="SPOR-like_sf"/>
</dbReference>
<dbReference type="RefSeq" id="WP_183974324.1">
    <property type="nucleotide sequence ID" value="NZ_JACIBY010000005.1"/>
</dbReference>
<sequence length="182" mass="20897">MIFKYLALGMASALLLIGCVTSKPVGTKSTTTVDPYSTYDEDFTAIRPRYKETVISESATAKKPEVKRVLSDQPLHINRQLDAVVDTIALRNKSIRFAAGFRIQIYVGNTRKEADDARLYSYQTFPELNPYMVYNQPTYRIRIGDFMTRLDAERYLQQVRQRYESAVVVPEKIDLKKSLLVK</sequence>
<evidence type="ECO:0000256" key="1">
    <source>
        <dbReference type="SAM" id="SignalP"/>
    </source>
</evidence>
<feature type="chain" id="PRO_5031027778" description="SPOR domain-containing protein" evidence="1">
    <location>
        <begin position="23"/>
        <end position="182"/>
    </location>
</feature>